<dbReference type="InterPro" id="IPR001584">
    <property type="entry name" value="Integrase_cat-core"/>
</dbReference>
<comment type="caution">
    <text evidence="2">The sequence shown here is derived from an EMBL/GenBank/DDBJ whole genome shotgun (WGS) entry which is preliminary data.</text>
</comment>
<accession>A0A0L6TXK4</accession>
<dbReference type="Proteomes" id="UP000036873">
    <property type="component" value="Unassembled WGS sequence"/>
</dbReference>
<dbReference type="STRING" id="52689.AKG39_18380"/>
<sequence length="351" mass="40728">MILPADRAIAVTLILEAVTAGAMEEKACWIMGISQRTLFRWKKRPEDQRPHAKRPAPQNKLTLEEKQVILVHMNSDRFKSQPPSQMVPQLADEGIYLASESTIYRILKEVKQQNHRGRSEKPIKRMATTHCAAGPNQVWMWDITWLKGPISGQFFYLYLILDLYSRKIVGWEIWPVESAEHASTLMRKTCLSEKHTGQAPLVLHSDNGSPMKGATLLETLYQLGITGSRSRPRVSNDNAYAESIFRTCKYRPDYPYKGFLDISEARQWVLKFAHWYNHEHHHSGLNFLTPNQRHTGMAAAIFQNRQRVYEQAREKNPNRWSRQCRKWELDVKVFLNPVKTEEQDLMDISTA</sequence>
<dbReference type="PANTHER" id="PTHR46889:SF5">
    <property type="entry name" value="INTEGRASE PROTEIN"/>
    <property type="match status" value="1"/>
</dbReference>
<dbReference type="SUPFAM" id="SSF53098">
    <property type="entry name" value="Ribonuclease H-like"/>
    <property type="match status" value="1"/>
</dbReference>
<protein>
    <submittedName>
        <fullName evidence="2">Integrase</fullName>
    </submittedName>
</protein>
<dbReference type="InterPro" id="IPR050900">
    <property type="entry name" value="Transposase_IS3/IS150/IS904"/>
</dbReference>
<proteinExistence type="predicted"/>
<gene>
    <name evidence="2" type="ORF">AKG39_18380</name>
</gene>
<dbReference type="GO" id="GO:0015074">
    <property type="term" value="P:DNA integration"/>
    <property type="evidence" value="ECO:0007669"/>
    <property type="project" value="InterPro"/>
</dbReference>
<dbReference type="InterPro" id="IPR048020">
    <property type="entry name" value="Transpos_IS3"/>
</dbReference>
<reference evidence="3" key="1">
    <citation type="submission" date="2015-07" db="EMBL/GenBank/DDBJ databases">
        <title>Draft genome sequence of Acetobacterium bakii DSM 8293, a potential psychrophilic chemical producer through syngas fermentation.</title>
        <authorList>
            <person name="Song Y."/>
            <person name="Hwang S."/>
            <person name="Cho B.-K."/>
        </authorList>
    </citation>
    <scope>NUCLEOTIDE SEQUENCE [LARGE SCALE GENOMIC DNA]</scope>
    <source>
        <strain evidence="3">DSM 8239</strain>
    </source>
</reference>
<dbReference type="NCBIfam" id="NF033516">
    <property type="entry name" value="transpos_IS3"/>
    <property type="match status" value="1"/>
</dbReference>
<dbReference type="AlphaFoldDB" id="A0A0L6TXK4"/>
<dbReference type="InterPro" id="IPR036397">
    <property type="entry name" value="RNaseH_sf"/>
</dbReference>
<dbReference type="PROSITE" id="PS50994">
    <property type="entry name" value="INTEGRASE"/>
    <property type="match status" value="1"/>
</dbReference>
<keyword evidence="3" id="KW-1185">Reference proteome</keyword>
<dbReference type="PATRIC" id="fig|52689.4.peg.3378"/>
<dbReference type="Pfam" id="PF00665">
    <property type="entry name" value="rve"/>
    <property type="match status" value="1"/>
</dbReference>
<dbReference type="PANTHER" id="PTHR46889">
    <property type="entry name" value="TRANSPOSASE INSF FOR INSERTION SEQUENCE IS3B-RELATED"/>
    <property type="match status" value="1"/>
</dbReference>
<dbReference type="GO" id="GO:0003676">
    <property type="term" value="F:nucleic acid binding"/>
    <property type="evidence" value="ECO:0007669"/>
    <property type="project" value="InterPro"/>
</dbReference>
<dbReference type="InterPro" id="IPR012337">
    <property type="entry name" value="RNaseH-like_sf"/>
</dbReference>
<feature type="domain" description="Integrase catalytic" evidence="1">
    <location>
        <begin position="131"/>
        <end position="298"/>
    </location>
</feature>
<organism evidence="2 3">
    <name type="scientific">Acetobacterium bakii</name>
    <dbReference type="NCBI Taxonomy" id="52689"/>
    <lineage>
        <taxon>Bacteria</taxon>
        <taxon>Bacillati</taxon>
        <taxon>Bacillota</taxon>
        <taxon>Clostridia</taxon>
        <taxon>Eubacteriales</taxon>
        <taxon>Eubacteriaceae</taxon>
        <taxon>Acetobacterium</taxon>
    </lineage>
</organism>
<dbReference type="OrthoDB" id="9775203at2"/>
<evidence type="ECO:0000313" key="3">
    <source>
        <dbReference type="Proteomes" id="UP000036873"/>
    </source>
</evidence>
<name>A0A0L6TXK4_9FIRM</name>
<evidence type="ECO:0000313" key="2">
    <source>
        <dbReference type="EMBL" id="KNZ40295.1"/>
    </source>
</evidence>
<dbReference type="Gene3D" id="3.30.420.10">
    <property type="entry name" value="Ribonuclease H-like superfamily/Ribonuclease H"/>
    <property type="match status" value="1"/>
</dbReference>
<dbReference type="EMBL" id="LGYO01000068">
    <property type="protein sequence ID" value="KNZ40295.1"/>
    <property type="molecule type" value="Genomic_DNA"/>
</dbReference>
<evidence type="ECO:0000259" key="1">
    <source>
        <dbReference type="PROSITE" id="PS50994"/>
    </source>
</evidence>